<dbReference type="Proteomes" id="UP000215405">
    <property type="component" value="Unassembled WGS sequence"/>
</dbReference>
<gene>
    <name evidence="1" type="ORF">B7H23_08140</name>
</gene>
<dbReference type="InterPro" id="IPR021295">
    <property type="entry name" value="DUF2867"/>
</dbReference>
<sequence>MSHSRISRTQLPEAAHIQPRLKSTDFIDAYRVRSQLSVRQAAAIGFAVPAWARALLHLRNALVRPFGLKTDIEHGNPADRFGMFPVRYERDNELVLGFDDRHLDFRITFYREGTDMLMSTWVRPHNVLGRAYLAAVMPFHVLITRGAVRRIGEASEIEAGYSL</sequence>
<dbReference type="AlphaFoldDB" id="A0A231UW42"/>
<name>A0A231UW42_9HYPH</name>
<keyword evidence="2" id="KW-1185">Reference proteome</keyword>
<evidence type="ECO:0000313" key="1">
    <source>
        <dbReference type="EMBL" id="OXT00145.1"/>
    </source>
</evidence>
<evidence type="ECO:0008006" key="3">
    <source>
        <dbReference type="Google" id="ProtNLM"/>
    </source>
</evidence>
<protein>
    <recommendedName>
        <fullName evidence="3">DUF2867 domain-containing protein</fullName>
    </recommendedName>
</protein>
<evidence type="ECO:0000313" key="2">
    <source>
        <dbReference type="Proteomes" id="UP000215405"/>
    </source>
</evidence>
<dbReference type="OrthoDB" id="7058586at2"/>
<dbReference type="Pfam" id="PF11066">
    <property type="entry name" value="DUF2867"/>
    <property type="match status" value="1"/>
</dbReference>
<accession>A0A231UW42</accession>
<dbReference type="RefSeq" id="WP_094076969.1">
    <property type="nucleotide sequence ID" value="NZ_NBYO01000002.1"/>
</dbReference>
<comment type="caution">
    <text evidence="1">The sequence shown here is derived from an EMBL/GenBank/DDBJ whole genome shotgun (WGS) entry which is preliminary data.</text>
</comment>
<organism evidence="1 2">
    <name type="scientific">Notoacmeibacter marinus</name>
    <dbReference type="NCBI Taxonomy" id="1876515"/>
    <lineage>
        <taxon>Bacteria</taxon>
        <taxon>Pseudomonadati</taxon>
        <taxon>Pseudomonadota</taxon>
        <taxon>Alphaproteobacteria</taxon>
        <taxon>Hyphomicrobiales</taxon>
        <taxon>Notoacmeibacteraceae</taxon>
        <taxon>Notoacmeibacter</taxon>
    </lineage>
</organism>
<dbReference type="EMBL" id="NBYO01000002">
    <property type="protein sequence ID" value="OXT00145.1"/>
    <property type="molecule type" value="Genomic_DNA"/>
</dbReference>
<reference evidence="2" key="1">
    <citation type="journal article" date="2017" name="Int. J. Syst. Evol. Microbiol.">
        <title>Notoacmeibacter marinus gen. nov., sp. nov., isolated from the gut of a limpet and proposal of Notoacmeibacteraceae fam. nov. in the order Rhizobiales of the class Alphaproteobacteria.</title>
        <authorList>
            <person name="Huang Z."/>
            <person name="Guo F."/>
            <person name="Lai Q."/>
        </authorList>
    </citation>
    <scope>NUCLEOTIDE SEQUENCE [LARGE SCALE GENOMIC DNA]</scope>
    <source>
        <strain evidence="2">XMTR2A4</strain>
    </source>
</reference>
<proteinExistence type="predicted"/>